<comment type="caution">
    <text evidence="12">The sequence shown here is derived from an EMBL/GenBank/DDBJ whole genome shotgun (WGS) entry which is preliminary data.</text>
</comment>
<protein>
    <recommendedName>
        <fullName evidence="2">undecaprenyl-diphosphate phosphatase</fullName>
        <ecNumber evidence="2">3.6.1.27</ecNumber>
    </recommendedName>
    <alternativeName>
        <fullName evidence="8">Undecaprenyl pyrophosphate phosphatase</fullName>
    </alternativeName>
</protein>
<name>A0A7X0JTH9_9GAMM</name>
<evidence type="ECO:0000256" key="5">
    <source>
        <dbReference type="ARBA" id="ARBA00022801"/>
    </source>
</evidence>
<keyword evidence="4 10" id="KW-0812">Transmembrane</keyword>
<dbReference type="RefSeq" id="WP_166847126.1">
    <property type="nucleotide sequence ID" value="NZ_JAAONY010000002.1"/>
</dbReference>
<dbReference type="EC" id="3.6.1.27" evidence="2"/>
<accession>A0A7X0JTH9</accession>
<keyword evidence="6 10" id="KW-1133">Transmembrane helix</keyword>
<dbReference type="InterPro" id="IPR000326">
    <property type="entry name" value="PAP2/HPO"/>
</dbReference>
<evidence type="ECO:0000313" key="13">
    <source>
        <dbReference type="Proteomes" id="UP000528457"/>
    </source>
</evidence>
<feature type="transmembrane region" description="Helical" evidence="10">
    <location>
        <begin position="50"/>
        <end position="76"/>
    </location>
</feature>
<dbReference type="GO" id="GO:0050380">
    <property type="term" value="F:undecaprenyl-diphosphatase activity"/>
    <property type="evidence" value="ECO:0007669"/>
    <property type="project" value="UniProtKB-EC"/>
</dbReference>
<dbReference type="CDD" id="cd01610">
    <property type="entry name" value="PAP2_like"/>
    <property type="match status" value="1"/>
</dbReference>
<proteinExistence type="predicted"/>
<feature type="transmembrane region" description="Helical" evidence="10">
    <location>
        <begin position="154"/>
        <end position="175"/>
    </location>
</feature>
<dbReference type="GO" id="GO:0005886">
    <property type="term" value="C:plasma membrane"/>
    <property type="evidence" value="ECO:0007669"/>
    <property type="project" value="UniProtKB-SubCell"/>
</dbReference>
<evidence type="ECO:0000256" key="1">
    <source>
        <dbReference type="ARBA" id="ARBA00004651"/>
    </source>
</evidence>
<evidence type="ECO:0000259" key="11">
    <source>
        <dbReference type="SMART" id="SM00014"/>
    </source>
</evidence>
<evidence type="ECO:0000256" key="3">
    <source>
        <dbReference type="ARBA" id="ARBA00022475"/>
    </source>
</evidence>
<keyword evidence="5 12" id="KW-0378">Hydrolase</keyword>
<dbReference type="AlphaFoldDB" id="A0A7X0JTH9"/>
<evidence type="ECO:0000256" key="2">
    <source>
        <dbReference type="ARBA" id="ARBA00012374"/>
    </source>
</evidence>
<keyword evidence="13" id="KW-1185">Reference proteome</keyword>
<dbReference type="InterPro" id="IPR036938">
    <property type="entry name" value="PAP2/HPO_sf"/>
</dbReference>
<evidence type="ECO:0000256" key="8">
    <source>
        <dbReference type="ARBA" id="ARBA00032707"/>
    </source>
</evidence>
<keyword evidence="7 10" id="KW-0472">Membrane</keyword>
<reference evidence="12 13" key="1">
    <citation type="submission" date="2020-08" db="EMBL/GenBank/DDBJ databases">
        <title>Genomic Encyclopedia of Type Strains, Phase IV (KMG-IV): sequencing the most valuable type-strain genomes for metagenomic binning, comparative biology and taxonomic classification.</title>
        <authorList>
            <person name="Goeker M."/>
        </authorList>
    </citation>
    <scope>NUCLEOTIDE SEQUENCE [LARGE SCALE GENOMIC DNA]</scope>
    <source>
        <strain evidence="12 13">DSM 22368</strain>
    </source>
</reference>
<dbReference type="SUPFAM" id="SSF48317">
    <property type="entry name" value="Acid phosphatase/Vanadium-dependent haloperoxidase"/>
    <property type="match status" value="1"/>
</dbReference>
<feature type="transmembrane region" description="Helical" evidence="10">
    <location>
        <begin position="119"/>
        <end position="142"/>
    </location>
</feature>
<dbReference type="PANTHER" id="PTHR14969">
    <property type="entry name" value="SPHINGOSINE-1-PHOSPHATE PHOSPHOHYDROLASE"/>
    <property type="match status" value="1"/>
</dbReference>
<dbReference type="Proteomes" id="UP000528457">
    <property type="component" value="Unassembled WGS sequence"/>
</dbReference>
<comment type="subcellular location">
    <subcellularLocation>
        <location evidence="1">Cell membrane</location>
        <topology evidence="1">Multi-pass membrane protein</topology>
    </subcellularLocation>
</comment>
<evidence type="ECO:0000256" key="7">
    <source>
        <dbReference type="ARBA" id="ARBA00023136"/>
    </source>
</evidence>
<evidence type="ECO:0000313" key="12">
    <source>
        <dbReference type="EMBL" id="MBB6521949.1"/>
    </source>
</evidence>
<feature type="domain" description="Phosphatidic acid phosphatase type 2/haloperoxidase" evidence="11">
    <location>
        <begin position="64"/>
        <end position="175"/>
    </location>
</feature>
<dbReference type="Pfam" id="PF01569">
    <property type="entry name" value="PAP2"/>
    <property type="match status" value="1"/>
</dbReference>
<sequence length="177" mass="19541">MASPISAGQQILASIHQFDVAAFYWCLRRKHRQLLIQGSYWVSKSADGPLYALFGLALLVQGLNQFFLLLATGFIAERSLYYLLKNYFKRNRPPAALPDFQSVVQPSDQFSFPSGHTSAAFLMAAMLSSFYPVLAPILYVWAVMVGSSRVMLGVHFPTDIVAGASLGHGIAFLILSY</sequence>
<evidence type="ECO:0000256" key="4">
    <source>
        <dbReference type="ARBA" id="ARBA00022692"/>
    </source>
</evidence>
<evidence type="ECO:0000256" key="9">
    <source>
        <dbReference type="ARBA" id="ARBA00047594"/>
    </source>
</evidence>
<evidence type="ECO:0000256" key="6">
    <source>
        <dbReference type="ARBA" id="ARBA00022989"/>
    </source>
</evidence>
<comment type="catalytic activity">
    <reaction evidence="9">
        <text>di-trans,octa-cis-undecaprenyl diphosphate + H2O = di-trans,octa-cis-undecaprenyl phosphate + phosphate + H(+)</text>
        <dbReference type="Rhea" id="RHEA:28094"/>
        <dbReference type="ChEBI" id="CHEBI:15377"/>
        <dbReference type="ChEBI" id="CHEBI:15378"/>
        <dbReference type="ChEBI" id="CHEBI:43474"/>
        <dbReference type="ChEBI" id="CHEBI:58405"/>
        <dbReference type="ChEBI" id="CHEBI:60392"/>
        <dbReference type="EC" id="3.6.1.27"/>
    </reaction>
</comment>
<dbReference type="SMART" id="SM00014">
    <property type="entry name" value="acidPPc"/>
    <property type="match status" value="1"/>
</dbReference>
<dbReference type="Gene3D" id="1.20.144.10">
    <property type="entry name" value="Phosphatidic acid phosphatase type 2/haloperoxidase"/>
    <property type="match status" value="1"/>
</dbReference>
<keyword evidence="3" id="KW-1003">Cell membrane</keyword>
<evidence type="ECO:0000256" key="10">
    <source>
        <dbReference type="SAM" id="Phobius"/>
    </source>
</evidence>
<organism evidence="12 13">
    <name type="scientific">Pseudoteredinibacter isoporae</name>
    <dbReference type="NCBI Taxonomy" id="570281"/>
    <lineage>
        <taxon>Bacteria</taxon>
        <taxon>Pseudomonadati</taxon>
        <taxon>Pseudomonadota</taxon>
        <taxon>Gammaproteobacteria</taxon>
        <taxon>Cellvibrionales</taxon>
        <taxon>Cellvibrionaceae</taxon>
        <taxon>Pseudoteredinibacter</taxon>
    </lineage>
</organism>
<dbReference type="EMBL" id="JACHHT010000002">
    <property type="protein sequence ID" value="MBB6521949.1"/>
    <property type="molecule type" value="Genomic_DNA"/>
</dbReference>
<gene>
    <name evidence="12" type="ORF">HNR48_002234</name>
</gene>
<dbReference type="InParanoid" id="A0A7X0JTH9"/>
<dbReference type="FunCoup" id="A0A7X0JTH9">
    <property type="interactions" value="13"/>
</dbReference>
<dbReference type="PANTHER" id="PTHR14969:SF62">
    <property type="entry name" value="DECAPRENYLPHOSPHORYL-5-PHOSPHORIBOSE PHOSPHATASE RV3807C-RELATED"/>
    <property type="match status" value="1"/>
</dbReference>